<evidence type="ECO:0000313" key="3">
    <source>
        <dbReference type="Proteomes" id="UP001344447"/>
    </source>
</evidence>
<gene>
    <name evidence="2" type="ORF">RB653_009352</name>
</gene>
<feature type="region of interest" description="Disordered" evidence="1">
    <location>
        <begin position="940"/>
        <end position="1039"/>
    </location>
</feature>
<feature type="compositionally biased region" description="Acidic residues" evidence="1">
    <location>
        <begin position="1028"/>
        <end position="1039"/>
    </location>
</feature>
<evidence type="ECO:0000256" key="1">
    <source>
        <dbReference type="SAM" id="MobiDB-lite"/>
    </source>
</evidence>
<dbReference type="AlphaFoldDB" id="A0AAN7YXB5"/>
<reference evidence="2 3" key="1">
    <citation type="submission" date="2023-11" db="EMBL/GenBank/DDBJ databases">
        <title>Dfirmibasis_genome.</title>
        <authorList>
            <person name="Edelbroek B."/>
            <person name="Kjellin J."/>
            <person name="Jerlstrom-Hultqvist J."/>
            <person name="Soderbom F."/>
        </authorList>
    </citation>
    <scope>NUCLEOTIDE SEQUENCE [LARGE SCALE GENOMIC DNA]</scope>
    <source>
        <strain evidence="2 3">TNS-C-14</strain>
    </source>
</reference>
<keyword evidence="3" id="KW-1185">Reference proteome</keyword>
<protein>
    <submittedName>
        <fullName evidence="2">Uncharacterized protein</fullName>
    </submittedName>
</protein>
<evidence type="ECO:0000313" key="2">
    <source>
        <dbReference type="EMBL" id="KAK5579667.1"/>
    </source>
</evidence>
<feature type="compositionally biased region" description="Basic and acidic residues" evidence="1">
    <location>
        <begin position="1017"/>
        <end position="1027"/>
    </location>
</feature>
<dbReference type="EMBL" id="JAVFKY010000003">
    <property type="protein sequence ID" value="KAK5579667.1"/>
    <property type="molecule type" value="Genomic_DNA"/>
</dbReference>
<accession>A0AAN7YXB5</accession>
<organism evidence="2 3">
    <name type="scientific">Dictyostelium firmibasis</name>
    <dbReference type="NCBI Taxonomy" id="79012"/>
    <lineage>
        <taxon>Eukaryota</taxon>
        <taxon>Amoebozoa</taxon>
        <taxon>Evosea</taxon>
        <taxon>Eumycetozoa</taxon>
        <taxon>Dictyostelia</taxon>
        <taxon>Dictyosteliales</taxon>
        <taxon>Dictyosteliaceae</taxon>
        <taxon>Dictyostelium</taxon>
    </lineage>
</organism>
<dbReference type="Proteomes" id="UP001344447">
    <property type="component" value="Unassembled WGS sequence"/>
</dbReference>
<name>A0AAN7YXB5_9MYCE</name>
<comment type="caution">
    <text evidence="2">The sequence shown here is derived from an EMBL/GenBank/DDBJ whole genome shotgun (WGS) entry which is preliminary data.</text>
</comment>
<feature type="compositionally biased region" description="Acidic residues" evidence="1">
    <location>
        <begin position="955"/>
        <end position="1004"/>
    </location>
</feature>
<sequence>MDSLFTFINNSIIDIDSINNELLSLSTPNHDLFYSYIMHLYENDEKINPSEDQFKSIFNIIEKYDKTQEIFIISKYKGYIHSNYIDEGEIELLLTKIVTETLHNSNLVDNHLTDFYMIHQVVTNNLSLLCNISNKIIRIILNFTEENIQHQSDFRLFHFYLLFTLLSFKDTIGIDGYDCFKEQIIKLFISFFENFISSGEKARLYGCGKIDTIRTFCFEQLNGNQKPECLLINLFIGPSDMIEINLELLISNLKLLFTLIKGGNSLPSTSTSTSTSTSSLSSSYILKTSSAFKQIQSNFKNEIIDECYNYLSSCLSSSHSIIIDKELYLSLITPLIDNNQFNSDLFIPFYCEFTQKSPSLFKSLFSYYSKIDLEITTPILKKLYTEIEKETSFIKQLFSTYQFFTKSPPFTYLRATFKNAKLFIPAIFKYNFNDTRGRSISSKSSSTDNLDILGFYESALNILIINDLLLVPSILDSIFYCIDQFKEKKMFISKNLNVFIYNLEISQINHYLLPHLKAQLSESLVYKKKLQSLGFNDGDYDNKKNLILLPNYLLKDIIITFLKGYNGKVKKWEKLELSKVSKYFFRMVREEMNHSITDSINIGEKVYGLNKSMVFSDWCLIKPSSTKYLKIKYGNNQFRKEPNFNVLSNHFKSIDILYLDAKYLLISKENLIYLIYHPTLNKLIIKLDFKKLVEIYDELQFFLGSNRGSNPNKKTISLILVNPPLPGNQDSDVFESETDRITKLFPLGLTIQGLCYDNHFEHNLPIEPQQYNDLKYLQELRQFLKNSDYHSLEPLKNLSDQFSQNDFHSASVKSLKKVEFHTINPTIQYLSFAKKLRHIKFYFANEQNEILSEKISTLFKVLSNKNLFKSLNRVSITNIFGYSIHSIDWCKIKTYSFNRLSNLKYIDFIRSDGKTENNHGHSDDEDGKDIQPILKKSKLYHEGESSETSHSSNDSDNDNNDDDHNENTDSDYDEDDSKVDNNDSDNDDDHQYEDTDSDDDEDDSKVDNNDPSLIDSILEKIKGHSNYDDDEYGSSDEEN</sequence>
<proteinExistence type="predicted"/>